<dbReference type="PANTHER" id="PTHR45743:SF11">
    <property type="entry name" value="POTASSIUM CHANNEL"/>
    <property type="match status" value="1"/>
</dbReference>
<keyword evidence="4" id="KW-0630">Potassium</keyword>
<dbReference type="Pfam" id="PF12796">
    <property type="entry name" value="Ank_2"/>
    <property type="match status" value="1"/>
</dbReference>
<dbReference type="GO" id="GO:0005249">
    <property type="term" value="F:voltage-gated potassium channel activity"/>
    <property type="evidence" value="ECO:0007669"/>
    <property type="project" value="InterPro"/>
</dbReference>
<keyword evidence="5 8" id="KW-0407">Ion channel</keyword>
<evidence type="ECO:0000256" key="4">
    <source>
        <dbReference type="ARBA" id="ARBA00022958"/>
    </source>
</evidence>
<evidence type="ECO:0000256" key="1">
    <source>
        <dbReference type="ARBA" id="ARBA00022538"/>
    </source>
</evidence>
<dbReference type="Gene3D" id="1.25.40.20">
    <property type="entry name" value="Ankyrin repeat-containing domain"/>
    <property type="match status" value="1"/>
</dbReference>
<dbReference type="PANTHER" id="PTHR45743">
    <property type="entry name" value="POTASSIUM CHANNEL AKT1"/>
    <property type="match status" value="1"/>
</dbReference>
<comment type="caution">
    <text evidence="8">The sequence shown here is derived from an EMBL/GenBank/DDBJ whole genome shotgun (WGS) entry which is preliminary data.</text>
</comment>
<dbReference type="SMART" id="SM00248">
    <property type="entry name" value="ANK"/>
    <property type="match status" value="2"/>
</dbReference>
<keyword evidence="3" id="KW-0813">Transport</keyword>
<proteinExistence type="predicted"/>
<feature type="repeat" description="ANK" evidence="6">
    <location>
        <begin position="196"/>
        <end position="228"/>
    </location>
</feature>
<organism evidence="8">
    <name type="scientific">Tanacetum cinerariifolium</name>
    <name type="common">Dalmatian daisy</name>
    <name type="synonym">Chrysanthemum cinerariifolium</name>
    <dbReference type="NCBI Taxonomy" id="118510"/>
    <lineage>
        <taxon>Eukaryota</taxon>
        <taxon>Viridiplantae</taxon>
        <taxon>Streptophyta</taxon>
        <taxon>Embryophyta</taxon>
        <taxon>Tracheophyta</taxon>
        <taxon>Spermatophyta</taxon>
        <taxon>Magnoliopsida</taxon>
        <taxon>eudicotyledons</taxon>
        <taxon>Gunneridae</taxon>
        <taxon>Pentapetalae</taxon>
        <taxon>asterids</taxon>
        <taxon>campanulids</taxon>
        <taxon>Asterales</taxon>
        <taxon>Asteraceae</taxon>
        <taxon>Asteroideae</taxon>
        <taxon>Anthemideae</taxon>
        <taxon>Anthemidinae</taxon>
        <taxon>Tanacetum</taxon>
    </lineage>
</organism>
<dbReference type="InterPro" id="IPR002110">
    <property type="entry name" value="Ankyrin_rpt"/>
</dbReference>
<evidence type="ECO:0000256" key="2">
    <source>
        <dbReference type="ARBA" id="ARBA00022826"/>
    </source>
</evidence>
<keyword evidence="6" id="KW-0040">ANK repeat</keyword>
<dbReference type="InterPro" id="IPR045319">
    <property type="entry name" value="KAT/AKT"/>
</dbReference>
<dbReference type="InterPro" id="IPR036770">
    <property type="entry name" value="Ankyrin_rpt-contain_sf"/>
</dbReference>
<dbReference type="AlphaFoldDB" id="A0A699ILH9"/>
<evidence type="ECO:0000256" key="5">
    <source>
        <dbReference type="ARBA" id="ARBA00023303"/>
    </source>
</evidence>
<keyword evidence="7" id="KW-0812">Transmembrane</keyword>
<dbReference type="SUPFAM" id="SSF48403">
    <property type="entry name" value="Ankyrin repeat"/>
    <property type="match status" value="1"/>
</dbReference>
<keyword evidence="2" id="KW-0631">Potassium channel</keyword>
<dbReference type="PROSITE" id="PS50297">
    <property type="entry name" value="ANK_REP_REGION"/>
    <property type="match status" value="1"/>
</dbReference>
<evidence type="ECO:0000256" key="6">
    <source>
        <dbReference type="PROSITE-ProRule" id="PRU00023"/>
    </source>
</evidence>
<keyword evidence="7" id="KW-1133">Transmembrane helix</keyword>
<gene>
    <name evidence="8" type="ORF">Tci_543968</name>
</gene>
<dbReference type="GO" id="GO:0034702">
    <property type="term" value="C:monoatomic ion channel complex"/>
    <property type="evidence" value="ECO:0007669"/>
    <property type="project" value="UniProtKB-KW"/>
</dbReference>
<keyword evidence="3" id="KW-0851">Voltage-gated channel</keyword>
<evidence type="ECO:0000256" key="3">
    <source>
        <dbReference type="ARBA" id="ARBA00022882"/>
    </source>
</evidence>
<accession>A0A699ILH9</accession>
<name>A0A699ILH9_TANCI</name>
<evidence type="ECO:0000313" key="8">
    <source>
        <dbReference type="EMBL" id="GEZ71995.1"/>
    </source>
</evidence>
<dbReference type="EMBL" id="BKCJ010314466">
    <property type="protein sequence ID" value="GEZ71995.1"/>
    <property type="molecule type" value="Genomic_DNA"/>
</dbReference>
<reference evidence="8" key="1">
    <citation type="journal article" date="2019" name="Sci. Rep.">
        <title>Draft genome of Tanacetum cinerariifolium, the natural source of mosquito coil.</title>
        <authorList>
            <person name="Yamashiro T."/>
            <person name="Shiraishi A."/>
            <person name="Satake H."/>
            <person name="Nakayama K."/>
        </authorList>
    </citation>
    <scope>NUCLEOTIDE SEQUENCE</scope>
</reference>
<dbReference type="PROSITE" id="PS50088">
    <property type="entry name" value="ANK_REPEAT"/>
    <property type="match status" value="1"/>
</dbReference>
<keyword evidence="1" id="KW-0633">Potassium transport</keyword>
<feature type="transmembrane region" description="Helical" evidence="7">
    <location>
        <begin position="99"/>
        <end position="122"/>
    </location>
</feature>
<feature type="non-terminal residue" evidence="8">
    <location>
        <position position="276"/>
    </location>
</feature>
<protein>
    <submittedName>
        <fullName evidence="8">Potassium channel SKOR-like isoform X4</fullName>
    </submittedName>
</protein>
<feature type="transmembrane region" description="Helical" evidence="7">
    <location>
        <begin position="54"/>
        <end position="79"/>
    </location>
</feature>
<sequence length="276" mass="31032">MKRIIAKDLDTFLDWVCLQLPNEDGKEAMKCLERNKSVPVSHCLRVIPYEFRSVIYIVTYGVKHGFDSNVLCLTVYTLIQNLIWNNQVIMLCVDKALPIFLDGLVTAWGAILISVTLILLFGEGKETYLRNKILESDVTLHVEKHELKLALRLNYDVYNSDLYCVKRMVAAGLDPNKTDYDGRSPLAAITCDVDNNGNSPLLEAIKNGQHQVVSMLVESGASLDMNNAGDFLCMAVTKGDLEFVTRVLANGINLNSKNYDLRTQPHIFEARTPMLF</sequence>
<evidence type="ECO:0000256" key="7">
    <source>
        <dbReference type="SAM" id="Phobius"/>
    </source>
</evidence>
<keyword evidence="7" id="KW-0472">Membrane</keyword>
<keyword evidence="3" id="KW-0406">Ion transport</keyword>